<dbReference type="AlphaFoldDB" id="A0A0A8ZNQ8"/>
<protein>
    <submittedName>
        <fullName evidence="2">Uncharacterized protein</fullName>
    </submittedName>
</protein>
<name>A0A0A8ZNQ8_ARUDO</name>
<feature type="region of interest" description="Disordered" evidence="1">
    <location>
        <begin position="1"/>
        <end position="38"/>
    </location>
</feature>
<evidence type="ECO:0000256" key="1">
    <source>
        <dbReference type="SAM" id="MobiDB-lite"/>
    </source>
</evidence>
<dbReference type="EMBL" id="GBRH01256866">
    <property type="protein sequence ID" value="JAD41029.1"/>
    <property type="molecule type" value="Transcribed_RNA"/>
</dbReference>
<reference evidence="2" key="2">
    <citation type="journal article" date="2015" name="Data Brief">
        <title>Shoot transcriptome of the giant reed, Arundo donax.</title>
        <authorList>
            <person name="Barrero R.A."/>
            <person name="Guerrero F.D."/>
            <person name="Moolhuijzen P."/>
            <person name="Goolsby J.A."/>
            <person name="Tidwell J."/>
            <person name="Bellgard S.E."/>
            <person name="Bellgard M.I."/>
        </authorList>
    </citation>
    <scope>NUCLEOTIDE SEQUENCE</scope>
    <source>
        <tissue evidence="2">Shoot tissue taken approximately 20 cm above the soil surface</tissue>
    </source>
</reference>
<organism evidence="2">
    <name type="scientific">Arundo donax</name>
    <name type="common">Giant reed</name>
    <name type="synonym">Donax arundinaceus</name>
    <dbReference type="NCBI Taxonomy" id="35708"/>
    <lineage>
        <taxon>Eukaryota</taxon>
        <taxon>Viridiplantae</taxon>
        <taxon>Streptophyta</taxon>
        <taxon>Embryophyta</taxon>
        <taxon>Tracheophyta</taxon>
        <taxon>Spermatophyta</taxon>
        <taxon>Magnoliopsida</taxon>
        <taxon>Liliopsida</taxon>
        <taxon>Poales</taxon>
        <taxon>Poaceae</taxon>
        <taxon>PACMAD clade</taxon>
        <taxon>Arundinoideae</taxon>
        <taxon>Arundineae</taxon>
        <taxon>Arundo</taxon>
    </lineage>
</organism>
<sequence>MRGSRRRVAGLASDRPQRRHTAPGWGRASRAHCNGGAARARGVGCGRRLRDVVVSTSRRGACTGSGGNGADTREEGAAAIPITSPQFAQGPSQLAAAMALPPGGGISLFCHGRVV</sequence>
<accession>A0A0A8ZNQ8</accession>
<reference evidence="2" key="1">
    <citation type="submission" date="2014-09" db="EMBL/GenBank/DDBJ databases">
        <authorList>
            <person name="Magalhaes I.L.F."/>
            <person name="Oliveira U."/>
            <person name="Santos F.R."/>
            <person name="Vidigal T.H.D.A."/>
            <person name="Brescovit A.D."/>
            <person name="Santos A.J."/>
        </authorList>
    </citation>
    <scope>NUCLEOTIDE SEQUENCE</scope>
    <source>
        <tissue evidence="2">Shoot tissue taken approximately 20 cm above the soil surface</tissue>
    </source>
</reference>
<proteinExistence type="predicted"/>
<evidence type="ECO:0000313" key="2">
    <source>
        <dbReference type="EMBL" id="JAD41029.1"/>
    </source>
</evidence>